<sequence length="391" mass="41123">MGRGGAVAAVVALLVVAGCVVCHGATARQGRIYVGHDGALNLGDPELDTALNQVQVNDVDVLGTLNELKTLANTASSLLTEVQTATAAGQARLIDAALFRVTADVGPLPNATETLGFARRLALDKRELVIGTRNDSVDIFLRPANDEWSAMTHLQTLIATPNLGNYARSLALSNGVLAVAAVDAGGAGRGVVLVYRRDELGSFFALRTTLGHGASSTFGTGIAFLGAALYVGDPTWNSIGAIYTYTDPLGASPQPNVTGNPSPNNCEFFGRRIAVAKDRIASLCIDRILLFNPTTFVPLPGQEMMGTRVREMAWLGTTLAAIRQNEDGEDQRITLYAPTVVGGPYLIINQIPLPFNTTTSSMTRGLAASGTTLAVGFLKDAMTPGHVYLLQ</sequence>
<dbReference type="PROSITE" id="PS51007">
    <property type="entry name" value="CYTC"/>
    <property type="match status" value="1"/>
</dbReference>
<reference evidence="6 7" key="1">
    <citation type="journal article" date="2008" name="Nature">
        <title>The genome of the choanoflagellate Monosiga brevicollis and the origin of metazoans.</title>
        <authorList>
            <consortium name="JGI Sequencing"/>
            <person name="King N."/>
            <person name="Westbrook M.J."/>
            <person name="Young S.L."/>
            <person name="Kuo A."/>
            <person name="Abedin M."/>
            <person name="Chapman J."/>
            <person name="Fairclough S."/>
            <person name="Hellsten U."/>
            <person name="Isogai Y."/>
            <person name="Letunic I."/>
            <person name="Marr M."/>
            <person name="Pincus D."/>
            <person name="Putnam N."/>
            <person name="Rokas A."/>
            <person name="Wright K.J."/>
            <person name="Zuzow R."/>
            <person name="Dirks W."/>
            <person name="Good M."/>
            <person name="Goodstein D."/>
            <person name="Lemons D."/>
            <person name="Li W."/>
            <person name="Lyons J.B."/>
            <person name="Morris A."/>
            <person name="Nichols S."/>
            <person name="Richter D.J."/>
            <person name="Salamov A."/>
            <person name="Bork P."/>
            <person name="Lim W.A."/>
            <person name="Manning G."/>
            <person name="Miller W.T."/>
            <person name="McGinnis W."/>
            <person name="Shapiro H."/>
            <person name="Tjian R."/>
            <person name="Grigoriev I.V."/>
            <person name="Rokhsar D."/>
        </authorList>
    </citation>
    <scope>NUCLEOTIDE SEQUENCE [LARGE SCALE GENOMIC DNA]</scope>
    <source>
        <strain evidence="7">MX1 / ATCC 50154</strain>
    </source>
</reference>
<dbReference type="PANTHER" id="PTHR36220:SF1">
    <property type="entry name" value="GAMMA TUBULIN COMPLEX COMPONENT C-TERMINAL DOMAIN-CONTAINING PROTEIN"/>
    <property type="match status" value="1"/>
</dbReference>
<dbReference type="KEGG" id="mbr:MONBRDRAFT_33556"/>
<evidence type="ECO:0000256" key="2">
    <source>
        <dbReference type="ARBA" id="ARBA00023004"/>
    </source>
</evidence>
<feature type="signal peptide" evidence="4">
    <location>
        <begin position="1"/>
        <end position="27"/>
    </location>
</feature>
<dbReference type="EMBL" id="CH991562">
    <property type="protein sequence ID" value="EDQ86908.1"/>
    <property type="molecule type" value="Genomic_DNA"/>
</dbReference>
<keyword evidence="2 3" id="KW-0408">Iron</keyword>
<dbReference type="GO" id="GO:0009055">
    <property type="term" value="F:electron transfer activity"/>
    <property type="evidence" value="ECO:0007669"/>
    <property type="project" value="InterPro"/>
</dbReference>
<proteinExistence type="predicted"/>
<evidence type="ECO:0000259" key="5">
    <source>
        <dbReference type="PROSITE" id="PS51007"/>
    </source>
</evidence>
<evidence type="ECO:0000256" key="4">
    <source>
        <dbReference type="SAM" id="SignalP"/>
    </source>
</evidence>
<dbReference type="PROSITE" id="PS51257">
    <property type="entry name" value="PROKAR_LIPOPROTEIN"/>
    <property type="match status" value="1"/>
</dbReference>
<dbReference type="InParanoid" id="A9V619"/>
<keyword evidence="7" id="KW-1185">Reference proteome</keyword>
<dbReference type="RefSeq" id="XP_001748147.1">
    <property type="nucleotide sequence ID" value="XM_001748095.1"/>
</dbReference>
<gene>
    <name evidence="6" type="ORF">MONBRDRAFT_33556</name>
</gene>
<dbReference type="Proteomes" id="UP000001357">
    <property type="component" value="Unassembled WGS sequence"/>
</dbReference>
<evidence type="ECO:0000256" key="1">
    <source>
        <dbReference type="ARBA" id="ARBA00022723"/>
    </source>
</evidence>
<evidence type="ECO:0000256" key="3">
    <source>
        <dbReference type="PROSITE-ProRule" id="PRU00433"/>
    </source>
</evidence>
<feature type="domain" description="Cytochrome c" evidence="5">
    <location>
        <begin position="1"/>
        <end position="109"/>
    </location>
</feature>
<evidence type="ECO:0000313" key="7">
    <source>
        <dbReference type="Proteomes" id="UP000001357"/>
    </source>
</evidence>
<organism evidence="6 7">
    <name type="scientific">Monosiga brevicollis</name>
    <name type="common">Choanoflagellate</name>
    <dbReference type="NCBI Taxonomy" id="81824"/>
    <lineage>
        <taxon>Eukaryota</taxon>
        <taxon>Choanoflagellata</taxon>
        <taxon>Craspedida</taxon>
        <taxon>Salpingoecidae</taxon>
        <taxon>Monosiga</taxon>
    </lineage>
</organism>
<dbReference type="GO" id="GO:0020037">
    <property type="term" value="F:heme binding"/>
    <property type="evidence" value="ECO:0007669"/>
    <property type="project" value="InterPro"/>
</dbReference>
<keyword evidence="1 3" id="KW-0479">Metal-binding</keyword>
<dbReference type="InterPro" id="IPR009056">
    <property type="entry name" value="Cyt_c-like_dom"/>
</dbReference>
<keyword evidence="4" id="KW-0732">Signal</keyword>
<protein>
    <recommendedName>
        <fullName evidence="5">Cytochrome c domain-containing protein</fullName>
    </recommendedName>
</protein>
<accession>A9V619</accession>
<dbReference type="GeneID" id="5893485"/>
<evidence type="ECO:0000313" key="6">
    <source>
        <dbReference type="EMBL" id="EDQ86908.1"/>
    </source>
</evidence>
<dbReference type="GO" id="GO:0046872">
    <property type="term" value="F:metal ion binding"/>
    <property type="evidence" value="ECO:0007669"/>
    <property type="project" value="UniProtKB-KW"/>
</dbReference>
<name>A9V619_MONBE</name>
<dbReference type="AlphaFoldDB" id="A9V619"/>
<feature type="chain" id="PRO_5002744702" description="Cytochrome c domain-containing protein" evidence="4">
    <location>
        <begin position="28"/>
        <end position="391"/>
    </location>
</feature>
<keyword evidence="3" id="KW-0349">Heme</keyword>
<dbReference type="PANTHER" id="PTHR36220">
    <property type="entry name" value="UNNAMED PRODUCT"/>
    <property type="match status" value="1"/>
</dbReference>